<keyword evidence="13" id="KW-1185">Reference proteome</keyword>
<dbReference type="Pfam" id="PF02149">
    <property type="entry name" value="KA1"/>
    <property type="match status" value="1"/>
</dbReference>
<name>A0A8H7QD32_9FUNG</name>
<feature type="compositionally biased region" description="Polar residues" evidence="9">
    <location>
        <begin position="682"/>
        <end position="702"/>
    </location>
</feature>
<feature type="region of interest" description="Disordered" evidence="9">
    <location>
        <begin position="453"/>
        <end position="584"/>
    </location>
</feature>
<feature type="region of interest" description="Disordered" evidence="9">
    <location>
        <begin position="755"/>
        <end position="787"/>
    </location>
</feature>
<comment type="catalytic activity">
    <reaction evidence="7">
        <text>L-threonyl-[protein] + ATP = O-phospho-L-threonyl-[protein] + ADP + H(+)</text>
        <dbReference type="Rhea" id="RHEA:46608"/>
        <dbReference type="Rhea" id="RHEA-COMP:11060"/>
        <dbReference type="Rhea" id="RHEA-COMP:11605"/>
        <dbReference type="ChEBI" id="CHEBI:15378"/>
        <dbReference type="ChEBI" id="CHEBI:30013"/>
        <dbReference type="ChEBI" id="CHEBI:30616"/>
        <dbReference type="ChEBI" id="CHEBI:61977"/>
        <dbReference type="ChEBI" id="CHEBI:456216"/>
        <dbReference type="EC" id="2.7.11.1"/>
    </reaction>
</comment>
<dbReference type="SUPFAM" id="SSF103243">
    <property type="entry name" value="KA1-like"/>
    <property type="match status" value="1"/>
</dbReference>
<dbReference type="FunFam" id="1.10.510.10:FF:000571">
    <property type="entry name" value="Maternal embryonic leucine zipper kinase"/>
    <property type="match status" value="1"/>
</dbReference>
<feature type="compositionally biased region" description="Polar residues" evidence="9">
    <location>
        <begin position="997"/>
        <end position="1011"/>
    </location>
</feature>
<dbReference type="EC" id="2.7.11.1" evidence="1"/>
<evidence type="ECO:0000256" key="3">
    <source>
        <dbReference type="ARBA" id="ARBA00022679"/>
    </source>
</evidence>
<evidence type="ECO:0000256" key="8">
    <source>
        <dbReference type="ARBA" id="ARBA00048679"/>
    </source>
</evidence>
<feature type="compositionally biased region" description="Low complexity" evidence="9">
    <location>
        <begin position="33"/>
        <end position="51"/>
    </location>
</feature>
<feature type="region of interest" description="Disordered" evidence="9">
    <location>
        <begin position="609"/>
        <end position="719"/>
    </location>
</feature>
<feature type="compositionally biased region" description="Low complexity" evidence="9">
    <location>
        <begin position="629"/>
        <end position="643"/>
    </location>
</feature>
<dbReference type="SMART" id="SM00220">
    <property type="entry name" value="S_TKc"/>
    <property type="match status" value="1"/>
</dbReference>
<evidence type="ECO:0000256" key="2">
    <source>
        <dbReference type="ARBA" id="ARBA00022527"/>
    </source>
</evidence>
<dbReference type="GO" id="GO:0005524">
    <property type="term" value="F:ATP binding"/>
    <property type="evidence" value="ECO:0007669"/>
    <property type="project" value="UniProtKB-KW"/>
</dbReference>
<dbReference type="InterPro" id="IPR008271">
    <property type="entry name" value="Ser/Thr_kinase_AS"/>
</dbReference>
<dbReference type="AlphaFoldDB" id="A0A8H7QD32"/>
<dbReference type="PANTHER" id="PTHR24346:SF110">
    <property type="entry name" value="NON-SPECIFIC SERINE_THREONINE PROTEIN KINASE"/>
    <property type="match status" value="1"/>
</dbReference>
<evidence type="ECO:0000256" key="1">
    <source>
        <dbReference type="ARBA" id="ARBA00012513"/>
    </source>
</evidence>
<dbReference type="OrthoDB" id="193931at2759"/>
<evidence type="ECO:0000256" key="4">
    <source>
        <dbReference type="ARBA" id="ARBA00022741"/>
    </source>
</evidence>
<feature type="compositionally biased region" description="Low complexity" evidence="9">
    <location>
        <begin position="511"/>
        <end position="520"/>
    </location>
</feature>
<feature type="compositionally biased region" description="Low complexity" evidence="9">
    <location>
        <begin position="703"/>
        <end position="714"/>
    </location>
</feature>
<dbReference type="Pfam" id="PF00069">
    <property type="entry name" value="Pkinase"/>
    <property type="match status" value="1"/>
</dbReference>
<dbReference type="InterPro" id="IPR001772">
    <property type="entry name" value="KA1_dom"/>
</dbReference>
<dbReference type="FunFam" id="3.30.200.20:FF:000003">
    <property type="entry name" value="Non-specific serine/threonine protein kinase"/>
    <property type="match status" value="1"/>
</dbReference>
<protein>
    <recommendedName>
        <fullName evidence="1">non-specific serine/threonine protein kinase</fullName>
        <ecNumber evidence="1">2.7.11.1</ecNumber>
    </recommendedName>
</protein>
<dbReference type="PROSITE" id="PS00108">
    <property type="entry name" value="PROTEIN_KINASE_ST"/>
    <property type="match status" value="1"/>
</dbReference>
<evidence type="ECO:0000313" key="12">
    <source>
        <dbReference type="EMBL" id="KAG2190227.1"/>
    </source>
</evidence>
<reference evidence="12" key="1">
    <citation type="submission" date="2020-12" db="EMBL/GenBank/DDBJ databases">
        <title>Metabolic potential, ecology and presence of endohyphal bacteria is reflected in genomic diversity of Mucoromycotina.</title>
        <authorList>
            <person name="Muszewska A."/>
            <person name="Okrasinska A."/>
            <person name="Steczkiewicz K."/>
            <person name="Drgas O."/>
            <person name="Orlowska M."/>
            <person name="Perlinska-Lenart U."/>
            <person name="Aleksandrzak-Piekarczyk T."/>
            <person name="Szatraj K."/>
            <person name="Zielenkiewicz U."/>
            <person name="Pilsyk S."/>
            <person name="Malc E."/>
            <person name="Mieczkowski P."/>
            <person name="Kruszewska J.S."/>
            <person name="Biernat P."/>
            <person name="Pawlowska J."/>
        </authorList>
    </citation>
    <scope>NUCLEOTIDE SEQUENCE</scope>
    <source>
        <strain evidence="12">CBS 226.32</strain>
    </source>
</reference>
<dbReference type="PROSITE" id="PS50011">
    <property type="entry name" value="PROTEIN_KINASE_DOM"/>
    <property type="match status" value="1"/>
</dbReference>
<evidence type="ECO:0000256" key="7">
    <source>
        <dbReference type="ARBA" id="ARBA00047899"/>
    </source>
</evidence>
<keyword evidence="2" id="KW-0723">Serine/threonine-protein kinase</keyword>
<feature type="region of interest" description="Disordered" evidence="9">
    <location>
        <begin position="997"/>
        <end position="1047"/>
    </location>
</feature>
<feature type="region of interest" description="Disordered" evidence="9">
    <location>
        <begin position="395"/>
        <end position="432"/>
    </location>
</feature>
<dbReference type="Gene3D" id="1.10.510.10">
    <property type="entry name" value="Transferase(Phosphotransferase) domain 1"/>
    <property type="match status" value="1"/>
</dbReference>
<dbReference type="Gene3D" id="3.30.310.80">
    <property type="entry name" value="Kinase associated domain 1, KA1"/>
    <property type="match status" value="1"/>
</dbReference>
<feature type="compositionally biased region" description="Polar residues" evidence="9">
    <location>
        <begin position="758"/>
        <end position="787"/>
    </location>
</feature>
<feature type="region of interest" description="Disordered" evidence="9">
    <location>
        <begin position="843"/>
        <end position="864"/>
    </location>
</feature>
<feature type="compositionally biased region" description="Polar residues" evidence="9">
    <location>
        <begin position="468"/>
        <end position="481"/>
    </location>
</feature>
<dbReference type="InterPro" id="IPR011009">
    <property type="entry name" value="Kinase-like_dom_sf"/>
</dbReference>
<dbReference type="PANTHER" id="PTHR24346">
    <property type="entry name" value="MAP/MICROTUBULE AFFINITY-REGULATING KINASE"/>
    <property type="match status" value="1"/>
</dbReference>
<dbReference type="GO" id="GO:0035556">
    <property type="term" value="P:intracellular signal transduction"/>
    <property type="evidence" value="ECO:0007669"/>
    <property type="project" value="TreeGrafter"/>
</dbReference>
<dbReference type="GO" id="GO:0004674">
    <property type="term" value="F:protein serine/threonine kinase activity"/>
    <property type="evidence" value="ECO:0007669"/>
    <property type="project" value="UniProtKB-KW"/>
</dbReference>
<dbReference type="InterPro" id="IPR000719">
    <property type="entry name" value="Prot_kinase_dom"/>
</dbReference>
<dbReference type="GO" id="GO:0005737">
    <property type="term" value="C:cytoplasm"/>
    <property type="evidence" value="ECO:0007669"/>
    <property type="project" value="TreeGrafter"/>
</dbReference>
<evidence type="ECO:0000259" key="10">
    <source>
        <dbReference type="PROSITE" id="PS50011"/>
    </source>
</evidence>
<keyword evidence="4" id="KW-0547">Nucleotide-binding</keyword>
<comment type="catalytic activity">
    <reaction evidence="8">
        <text>L-seryl-[protein] + ATP = O-phospho-L-seryl-[protein] + ADP + H(+)</text>
        <dbReference type="Rhea" id="RHEA:17989"/>
        <dbReference type="Rhea" id="RHEA-COMP:9863"/>
        <dbReference type="Rhea" id="RHEA-COMP:11604"/>
        <dbReference type="ChEBI" id="CHEBI:15378"/>
        <dbReference type="ChEBI" id="CHEBI:29999"/>
        <dbReference type="ChEBI" id="CHEBI:30616"/>
        <dbReference type="ChEBI" id="CHEBI:83421"/>
        <dbReference type="ChEBI" id="CHEBI:456216"/>
        <dbReference type="EC" id="2.7.11.1"/>
    </reaction>
</comment>
<keyword evidence="6" id="KW-0067">ATP-binding</keyword>
<proteinExistence type="predicted"/>
<evidence type="ECO:0000256" key="9">
    <source>
        <dbReference type="SAM" id="MobiDB-lite"/>
    </source>
</evidence>
<sequence length="1047" mass="117778">MSLFVHPLEQQPQHSEQEKITLVPDSPTDTTMSHQQQQQQQQQHQQQTPSSSPSPPPRQQQRAYSVTAMPSELQKSVMRHQEAEHQEKLRHNQPWWQYYYQLYHYHLPPGRKPTVFGPYLLLQTMGEGEFGKVKFGIEVKTGQEVAIKLIRKDSIDSTSRMTKVEREISVLRILRHPNIVELFDVIETEKYIGIILQCATGGELFDYILAHRYLKERDASRLFAQLISGVHYMHQKHIVHRDLKLENLLLDKHRNVLITDFGFANQFTSPQDDLMSTSCGSPCYAAPELVMNQGVYVGPAVDIWSCGVILFAMLCGYLPYDDDPANPESYNINLLYKYILNTPLIFPDYISEEACDLLSLMLVPDPEKRCTMETIMSHPWLSPHQHLFVHIPEQQQEQKLEQEQEKEEEQVVPDQDIPMPESTRRNTTIGVSQYQNDVNEVIDIPQTIKEQEVNENQEMEETVPPELQDTTTKDTPMQDISNIELPPLTVVANDNTDKTSETTTSELPAKQQQQQQQQQQEDPPTPPQKQGIPIIENEEPPISPLPTISQKTQNRPKSTISSTEKVLHFLSGHSNTPKPGNTNEKRTRHMSLAIENESPSILQAKFLSSMSHQRKATASSSVQQQQPIPEASPSPNTSASTPHPSKKPNTKRNVRLSTITPSPPPQSSHTNDRGTRRKTLSLLVNSMTDNSKMPFTNRRQSNTRTLTPPTTSTSTEERVHMMPSVSEHTINGMTDKEKHRSAGKKLMDWFKKKPLSTIHRSTNQSNDTMLHNNNDRPSSASNTNGSELSDSIVDLKLRTHHGAVDQEALTSRPPTQVFAEVKAALKALGLECKRDGSEYKLKCSRPKRPAEKRVNNSNNYQNGNPPFRMLLRRSSAHQSTVSAATSTTATTTTTTTTTSTITKTDGKVANPTIYGDPNVDPGEEVRFSVELCKIKNLPGLYIVDMRRMRGNVWAYKFIYRTLLDTLKLGGKGGYLNTEKQQQQQQQKQASAEKTVVFNDNANTASNRLSTASSSGGNSSSILDDHPHTPSPPTSTGKEATTATAVVA</sequence>
<comment type="caution">
    <text evidence="12">The sequence shown here is derived from an EMBL/GenBank/DDBJ whole genome shotgun (WGS) entry which is preliminary data.</text>
</comment>
<dbReference type="SUPFAM" id="SSF56112">
    <property type="entry name" value="Protein kinase-like (PK-like)"/>
    <property type="match status" value="1"/>
</dbReference>
<evidence type="ECO:0000256" key="5">
    <source>
        <dbReference type="ARBA" id="ARBA00022777"/>
    </source>
</evidence>
<feature type="domain" description="Protein kinase" evidence="10">
    <location>
        <begin position="119"/>
        <end position="381"/>
    </location>
</feature>
<dbReference type="Proteomes" id="UP000650833">
    <property type="component" value="Unassembled WGS sequence"/>
</dbReference>
<dbReference type="InterPro" id="IPR028375">
    <property type="entry name" value="KA1/Ssp2_C"/>
</dbReference>
<feature type="compositionally biased region" description="Polar residues" evidence="9">
    <location>
        <begin position="609"/>
        <end position="627"/>
    </location>
</feature>
<feature type="compositionally biased region" description="Basic residues" evidence="9">
    <location>
        <begin position="644"/>
        <end position="654"/>
    </location>
</feature>
<gene>
    <name evidence="12" type="ORF">INT46_008012</name>
</gene>
<feature type="compositionally biased region" description="Acidic residues" evidence="9">
    <location>
        <begin position="453"/>
        <end position="463"/>
    </location>
</feature>
<dbReference type="EMBL" id="JAEPRC010001020">
    <property type="protein sequence ID" value="KAG2190227.1"/>
    <property type="molecule type" value="Genomic_DNA"/>
</dbReference>
<dbReference type="PROSITE" id="PS50032">
    <property type="entry name" value="KA1"/>
    <property type="match status" value="1"/>
</dbReference>
<evidence type="ECO:0000256" key="6">
    <source>
        <dbReference type="ARBA" id="ARBA00022840"/>
    </source>
</evidence>
<feature type="compositionally biased region" description="Polar residues" evidence="9">
    <location>
        <begin position="1036"/>
        <end position="1047"/>
    </location>
</feature>
<keyword evidence="5" id="KW-0418">Kinase</keyword>
<feature type="compositionally biased region" description="Polar residues" evidence="9">
    <location>
        <begin position="572"/>
        <end position="582"/>
    </location>
</feature>
<feature type="compositionally biased region" description="Polar residues" evidence="9">
    <location>
        <begin position="546"/>
        <end position="564"/>
    </location>
</feature>
<feature type="compositionally biased region" description="Low complexity" evidence="9">
    <location>
        <begin position="855"/>
        <end position="864"/>
    </location>
</feature>
<evidence type="ECO:0000259" key="11">
    <source>
        <dbReference type="PROSITE" id="PS50032"/>
    </source>
</evidence>
<accession>A0A8H7QD32</accession>
<feature type="region of interest" description="Disordered" evidence="9">
    <location>
        <begin position="1"/>
        <end position="65"/>
    </location>
</feature>
<keyword evidence="3" id="KW-0808">Transferase</keyword>
<feature type="domain" description="KA1" evidence="11">
    <location>
        <begin position="918"/>
        <end position="968"/>
    </location>
</feature>
<organism evidence="12 13">
    <name type="scientific">Mucor plumbeus</name>
    <dbReference type="NCBI Taxonomy" id="97098"/>
    <lineage>
        <taxon>Eukaryota</taxon>
        <taxon>Fungi</taxon>
        <taxon>Fungi incertae sedis</taxon>
        <taxon>Mucoromycota</taxon>
        <taxon>Mucoromycotina</taxon>
        <taxon>Mucoromycetes</taxon>
        <taxon>Mucorales</taxon>
        <taxon>Mucorineae</taxon>
        <taxon>Mucoraceae</taxon>
        <taxon>Mucor</taxon>
    </lineage>
</organism>
<evidence type="ECO:0000313" key="13">
    <source>
        <dbReference type="Proteomes" id="UP000650833"/>
    </source>
</evidence>